<dbReference type="PANTHER" id="PTHR33332">
    <property type="entry name" value="REVERSE TRANSCRIPTASE DOMAIN-CONTAINING PROTEIN"/>
    <property type="match status" value="1"/>
</dbReference>
<feature type="domain" description="Reverse transcriptase" evidence="1">
    <location>
        <begin position="14"/>
        <end position="155"/>
    </location>
</feature>
<dbReference type="EMBL" id="VCGU01000004">
    <property type="protein sequence ID" value="TRY76199.1"/>
    <property type="molecule type" value="Genomic_DNA"/>
</dbReference>
<evidence type="ECO:0000259" key="1">
    <source>
        <dbReference type="Pfam" id="PF00078"/>
    </source>
</evidence>
<dbReference type="AlphaFoldDB" id="A0A553PEU8"/>
<gene>
    <name evidence="2" type="ORF">TCAL_11558</name>
</gene>
<dbReference type="Pfam" id="PF00078">
    <property type="entry name" value="RVT_1"/>
    <property type="match status" value="1"/>
</dbReference>
<accession>A0A553PEU8</accession>
<keyword evidence="3" id="KW-1185">Reference proteome</keyword>
<sequence>MEANDQIVSYSEEAKLFPQSQHGYRKHRTTTSALHCLQAKVMEFKEMGYKVTLANFDPSSAHNCLDREIPDGKLQSLRFDETSRRWIKSYLSNRRLSIRVGTALSNMMPVSFGTVQGSALSQTLFLLYISDIELWTNFSLSCYCDDTCAIVKAESQD</sequence>
<reference evidence="2 3" key="1">
    <citation type="journal article" date="2018" name="Nat. Ecol. Evol.">
        <title>Genomic signatures of mitonuclear coevolution across populations of Tigriopus californicus.</title>
        <authorList>
            <person name="Barreto F.S."/>
            <person name="Watson E.T."/>
            <person name="Lima T.G."/>
            <person name="Willett C.S."/>
            <person name="Edmands S."/>
            <person name="Li W."/>
            <person name="Burton R.S."/>
        </authorList>
    </citation>
    <scope>NUCLEOTIDE SEQUENCE [LARGE SCALE GENOMIC DNA]</scope>
    <source>
        <strain evidence="2 3">San Diego</strain>
    </source>
</reference>
<comment type="caution">
    <text evidence="2">The sequence shown here is derived from an EMBL/GenBank/DDBJ whole genome shotgun (WGS) entry which is preliminary data.</text>
</comment>
<dbReference type="OMA" id="YCTESAL"/>
<proteinExistence type="predicted"/>
<dbReference type="Proteomes" id="UP000318571">
    <property type="component" value="Chromosome 5"/>
</dbReference>
<evidence type="ECO:0000313" key="3">
    <source>
        <dbReference type="Proteomes" id="UP000318571"/>
    </source>
</evidence>
<evidence type="ECO:0000313" key="2">
    <source>
        <dbReference type="EMBL" id="TRY76199.1"/>
    </source>
</evidence>
<dbReference type="InterPro" id="IPR000477">
    <property type="entry name" value="RT_dom"/>
</dbReference>
<dbReference type="STRING" id="6832.A0A553PEU8"/>
<protein>
    <recommendedName>
        <fullName evidence="1">Reverse transcriptase domain-containing protein</fullName>
    </recommendedName>
</protein>
<name>A0A553PEU8_TIGCA</name>
<organism evidence="2 3">
    <name type="scientific">Tigriopus californicus</name>
    <name type="common">Marine copepod</name>
    <dbReference type="NCBI Taxonomy" id="6832"/>
    <lineage>
        <taxon>Eukaryota</taxon>
        <taxon>Metazoa</taxon>
        <taxon>Ecdysozoa</taxon>
        <taxon>Arthropoda</taxon>
        <taxon>Crustacea</taxon>
        <taxon>Multicrustacea</taxon>
        <taxon>Hexanauplia</taxon>
        <taxon>Copepoda</taxon>
        <taxon>Harpacticoida</taxon>
        <taxon>Harpacticidae</taxon>
        <taxon>Tigriopus</taxon>
    </lineage>
</organism>